<name>A0A239G1J4_9ACTN</name>
<evidence type="ECO:0000313" key="2">
    <source>
        <dbReference type="EMBL" id="SNS62855.1"/>
    </source>
</evidence>
<dbReference type="Proteomes" id="UP000198280">
    <property type="component" value="Unassembled WGS sequence"/>
</dbReference>
<dbReference type="SUPFAM" id="SSF55729">
    <property type="entry name" value="Acyl-CoA N-acyltransferases (Nat)"/>
    <property type="match status" value="1"/>
</dbReference>
<dbReference type="GO" id="GO:1990189">
    <property type="term" value="F:protein N-terminal-serine acetyltransferase activity"/>
    <property type="evidence" value="ECO:0007669"/>
    <property type="project" value="TreeGrafter"/>
</dbReference>
<evidence type="ECO:0000259" key="1">
    <source>
        <dbReference type="Pfam" id="PF13302"/>
    </source>
</evidence>
<evidence type="ECO:0000313" key="3">
    <source>
        <dbReference type="Proteomes" id="UP000198280"/>
    </source>
</evidence>
<protein>
    <submittedName>
        <fullName evidence="2">Protein N-acetyltransferase, RimJ/RimL family</fullName>
    </submittedName>
</protein>
<dbReference type="PANTHER" id="PTHR43441:SF6">
    <property type="entry name" value="N-ACETYLTRANSFERASE DOMAIN-CONTAINING PROTEIN"/>
    <property type="match status" value="1"/>
</dbReference>
<keyword evidence="3" id="KW-1185">Reference proteome</keyword>
<dbReference type="InterPro" id="IPR051908">
    <property type="entry name" value="Ribosomal_N-acetyltransferase"/>
</dbReference>
<feature type="domain" description="N-acetyltransferase" evidence="1">
    <location>
        <begin position="50"/>
        <end position="145"/>
    </location>
</feature>
<reference evidence="2 3" key="1">
    <citation type="submission" date="2017-06" db="EMBL/GenBank/DDBJ databases">
        <authorList>
            <person name="Kim H.J."/>
            <person name="Triplett B.A."/>
        </authorList>
    </citation>
    <scope>NUCLEOTIDE SEQUENCE [LARGE SCALE GENOMIC DNA]</scope>
    <source>
        <strain evidence="2 3">CGMCC 4.1858</strain>
    </source>
</reference>
<organism evidence="2 3">
    <name type="scientific">Actinacidiphila glaucinigra</name>
    <dbReference type="NCBI Taxonomy" id="235986"/>
    <lineage>
        <taxon>Bacteria</taxon>
        <taxon>Bacillati</taxon>
        <taxon>Actinomycetota</taxon>
        <taxon>Actinomycetes</taxon>
        <taxon>Kitasatosporales</taxon>
        <taxon>Streptomycetaceae</taxon>
        <taxon>Actinacidiphila</taxon>
    </lineage>
</organism>
<dbReference type="EMBL" id="FZOF01000007">
    <property type="protein sequence ID" value="SNS62855.1"/>
    <property type="molecule type" value="Genomic_DNA"/>
</dbReference>
<dbReference type="InterPro" id="IPR000182">
    <property type="entry name" value="GNAT_dom"/>
</dbReference>
<dbReference type="InterPro" id="IPR016181">
    <property type="entry name" value="Acyl_CoA_acyltransferase"/>
</dbReference>
<dbReference type="GO" id="GO:0005737">
    <property type="term" value="C:cytoplasm"/>
    <property type="evidence" value="ECO:0007669"/>
    <property type="project" value="TreeGrafter"/>
</dbReference>
<proteinExistence type="predicted"/>
<dbReference type="Pfam" id="PF13302">
    <property type="entry name" value="Acetyltransf_3"/>
    <property type="match status" value="1"/>
</dbReference>
<keyword evidence="2" id="KW-0808">Transferase</keyword>
<gene>
    <name evidence="2" type="ORF">SAMN05216252_107177</name>
</gene>
<dbReference type="Gene3D" id="3.40.630.30">
    <property type="match status" value="1"/>
</dbReference>
<dbReference type="AlphaFoldDB" id="A0A239G1J4"/>
<dbReference type="GO" id="GO:0008999">
    <property type="term" value="F:protein-N-terminal-alanine acetyltransferase activity"/>
    <property type="evidence" value="ECO:0007669"/>
    <property type="project" value="TreeGrafter"/>
</dbReference>
<dbReference type="PANTHER" id="PTHR43441">
    <property type="entry name" value="RIBOSOMAL-PROTEIN-SERINE ACETYLTRANSFERASE"/>
    <property type="match status" value="1"/>
</dbReference>
<sequence>MLAHGRLTLREQLPEEAARLADGKQAGLAWIDGGPGEGTIIAAGMMTIAATAGVYAPGWGLFVIQRSQDGLALGGIGFHGPPSAVDGQVEIGYDLSESARGVGWATDAVLVLSRWALSRAEVRTVLATTDPGNRASQRVLERAGFGRIADRDAQWAYELGPVGRGVTA</sequence>
<accession>A0A239G1J4</accession>